<dbReference type="PANTHER" id="PTHR32322">
    <property type="entry name" value="INNER MEMBRANE TRANSPORTER"/>
    <property type="match status" value="1"/>
</dbReference>
<evidence type="ECO:0000256" key="1">
    <source>
        <dbReference type="ARBA" id="ARBA00004651"/>
    </source>
</evidence>
<dbReference type="InterPro" id="IPR050638">
    <property type="entry name" value="AA-Vitamin_Transporters"/>
</dbReference>
<keyword evidence="4 6" id="KW-1133">Transmembrane helix</keyword>
<dbReference type="RefSeq" id="WP_188576203.1">
    <property type="nucleotide sequence ID" value="NZ_BMCT01000001.1"/>
</dbReference>
<feature type="transmembrane region" description="Helical" evidence="6">
    <location>
        <begin position="232"/>
        <end position="251"/>
    </location>
</feature>
<feature type="transmembrane region" description="Helical" evidence="6">
    <location>
        <begin position="167"/>
        <end position="187"/>
    </location>
</feature>
<evidence type="ECO:0000256" key="4">
    <source>
        <dbReference type="ARBA" id="ARBA00022989"/>
    </source>
</evidence>
<feature type="transmembrane region" description="Helical" evidence="6">
    <location>
        <begin position="84"/>
        <end position="108"/>
    </location>
</feature>
<keyword evidence="3 6" id="KW-0812">Transmembrane</keyword>
<dbReference type="Proteomes" id="UP000606044">
    <property type="component" value="Unassembled WGS sequence"/>
</dbReference>
<feature type="transmembrane region" description="Helical" evidence="6">
    <location>
        <begin position="114"/>
        <end position="133"/>
    </location>
</feature>
<dbReference type="EMBL" id="BMCT01000001">
    <property type="protein sequence ID" value="GGF53783.1"/>
    <property type="molecule type" value="Genomic_DNA"/>
</dbReference>
<dbReference type="Pfam" id="PF00892">
    <property type="entry name" value="EamA"/>
    <property type="match status" value="2"/>
</dbReference>
<evidence type="ECO:0000256" key="6">
    <source>
        <dbReference type="SAM" id="Phobius"/>
    </source>
</evidence>
<gene>
    <name evidence="8" type="ORF">GCM10007301_11560</name>
</gene>
<keyword evidence="2" id="KW-1003">Cell membrane</keyword>
<reference evidence="8" key="1">
    <citation type="journal article" date="2014" name="Int. J. Syst. Evol. Microbiol.">
        <title>Complete genome sequence of Corynebacterium casei LMG S-19264T (=DSM 44701T), isolated from a smear-ripened cheese.</title>
        <authorList>
            <consortium name="US DOE Joint Genome Institute (JGI-PGF)"/>
            <person name="Walter F."/>
            <person name="Albersmeier A."/>
            <person name="Kalinowski J."/>
            <person name="Ruckert C."/>
        </authorList>
    </citation>
    <scope>NUCLEOTIDE SEQUENCE</scope>
    <source>
        <strain evidence="8">CCM 7897</strain>
    </source>
</reference>
<evidence type="ECO:0000256" key="3">
    <source>
        <dbReference type="ARBA" id="ARBA00022692"/>
    </source>
</evidence>
<dbReference type="PANTHER" id="PTHR32322:SF18">
    <property type="entry name" value="S-ADENOSYLMETHIONINE_S-ADENOSYLHOMOCYSTEINE TRANSPORTER"/>
    <property type="match status" value="1"/>
</dbReference>
<dbReference type="InterPro" id="IPR000620">
    <property type="entry name" value="EamA_dom"/>
</dbReference>
<feature type="transmembrane region" description="Helical" evidence="6">
    <location>
        <begin position="140"/>
        <end position="161"/>
    </location>
</feature>
<dbReference type="AlphaFoldDB" id="A0A917F725"/>
<protein>
    <submittedName>
        <fullName evidence="8">Membrane protein</fullName>
    </submittedName>
</protein>
<feature type="transmembrane region" description="Helical" evidence="6">
    <location>
        <begin position="52"/>
        <end position="72"/>
    </location>
</feature>
<evidence type="ECO:0000313" key="8">
    <source>
        <dbReference type="EMBL" id="GGF53783.1"/>
    </source>
</evidence>
<evidence type="ECO:0000256" key="5">
    <source>
        <dbReference type="ARBA" id="ARBA00023136"/>
    </source>
</evidence>
<feature type="transmembrane region" description="Helical" evidence="6">
    <location>
        <begin position="199"/>
        <end position="220"/>
    </location>
</feature>
<proteinExistence type="predicted"/>
<keyword evidence="5 6" id="KW-0472">Membrane</keyword>
<keyword evidence="9" id="KW-1185">Reference proteome</keyword>
<accession>A0A917F725</accession>
<reference evidence="8" key="2">
    <citation type="submission" date="2020-09" db="EMBL/GenBank/DDBJ databases">
        <authorList>
            <person name="Sun Q."/>
            <person name="Sedlacek I."/>
        </authorList>
    </citation>
    <scope>NUCLEOTIDE SEQUENCE</scope>
    <source>
        <strain evidence="8">CCM 7897</strain>
    </source>
</reference>
<dbReference type="GO" id="GO:0005886">
    <property type="term" value="C:plasma membrane"/>
    <property type="evidence" value="ECO:0007669"/>
    <property type="project" value="UniProtKB-SubCell"/>
</dbReference>
<name>A0A917F725_9HYPH</name>
<evidence type="ECO:0000259" key="7">
    <source>
        <dbReference type="Pfam" id="PF00892"/>
    </source>
</evidence>
<sequence length="316" mass="33824">MTSTAHGTVQAPRSPFALLRRHSTPVWLTAMVILWGLSWPATKLALDVVPPLWLAAIRFGSAGICLFLFVGLRGELHLPRRNDWPIVLSIGFMQMMAFTGMGMVAMTHTDTSRAVLLAYTTPLWSVLLAWLLFREAPTRLQFLALAVGLAGVALICSPAEMDWRAPGTLMGAGLLLAGAICWSAVILHIRRHRWQSAPLALAPWQMLLATVPLAILAYATEGSPAGIPVSTHLLELLVFIGPVATSACFVISAEHGRRISAFAMANFTLGVPLIGVVSSVIVLGNRLSPAFFAGLSLVIAGMLLAAYAGRAKSRTT</sequence>
<evidence type="ECO:0000256" key="2">
    <source>
        <dbReference type="ARBA" id="ARBA00022475"/>
    </source>
</evidence>
<comment type="subcellular location">
    <subcellularLocation>
        <location evidence="1">Cell membrane</location>
        <topology evidence="1">Multi-pass membrane protein</topology>
    </subcellularLocation>
</comment>
<dbReference type="SUPFAM" id="SSF103481">
    <property type="entry name" value="Multidrug resistance efflux transporter EmrE"/>
    <property type="match status" value="2"/>
</dbReference>
<feature type="domain" description="EamA" evidence="7">
    <location>
        <begin position="170"/>
        <end position="305"/>
    </location>
</feature>
<feature type="domain" description="EamA" evidence="7">
    <location>
        <begin position="26"/>
        <end position="155"/>
    </location>
</feature>
<dbReference type="InterPro" id="IPR037185">
    <property type="entry name" value="EmrE-like"/>
</dbReference>
<comment type="caution">
    <text evidence="8">The sequence shown here is derived from an EMBL/GenBank/DDBJ whole genome shotgun (WGS) entry which is preliminary data.</text>
</comment>
<evidence type="ECO:0000313" key="9">
    <source>
        <dbReference type="Proteomes" id="UP000606044"/>
    </source>
</evidence>
<organism evidence="8 9">
    <name type="scientific">Azorhizobium oxalatiphilum</name>
    <dbReference type="NCBI Taxonomy" id="980631"/>
    <lineage>
        <taxon>Bacteria</taxon>
        <taxon>Pseudomonadati</taxon>
        <taxon>Pseudomonadota</taxon>
        <taxon>Alphaproteobacteria</taxon>
        <taxon>Hyphomicrobiales</taxon>
        <taxon>Xanthobacteraceae</taxon>
        <taxon>Azorhizobium</taxon>
    </lineage>
</organism>
<feature type="transmembrane region" description="Helical" evidence="6">
    <location>
        <begin position="263"/>
        <end position="284"/>
    </location>
</feature>
<feature type="transmembrane region" description="Helical" evidence="6">
    <location>
        <begin position="26"/>
        <end position="46"/>
    </location>
</feature>
<feature type="transmembrane region" description="Helical" evidence="6">
    <location>
        <begin position="290"/>
        <end position="309"/>
    </location>
</feature>